<keyword evidence="1" id="KW-0472">Membrane</keyword>
<evidence type="ECO:0000313" key="3">
    <source>
        <dbReference type="Proteomes" id="UP000682928"/>
    </source>
</evidence>
<proteinExistence type="predicted"/>
<dbReference type="AlphaFoldDB" id="A0AA86ILU8"/>
<organism evidence="2 3">
    <name type="scientific">Enterobacter kobei</name>
    <dbReference type="NCBI Taxonomy" id="208224"/>
    <lineage>
        <taxon>Bacteria</taxon>
        <taxon>Pseudomonadati</taxon>
        <taxon>Pseudomonadota</taxon>
        <taxon>Gammaproteobacteria</taxon>
        <taxon>Enterobacterales</taxon>
        <taxon>Enterobacteriaceae</taxon>
        <taxon>Enterobacter</taxon>
        <taxon>Enterobacter cloacae complex</taxon>
    </lineage>
</organism>
<gene>
    <name evidence="2" type="ORF">ENKO_06430</name>
</gene>
<evidence type="ECO:0000256" key="1">
    <source>
        <dbReference type="SAM" id="Phobius"/>
    </source>
</evidence>
<dbReference type="InterPro" id="IPR032118">
    <property type="entry name" value="Phage_holin_HP1"/>
</dbReference>
<evidence type="ECO:0008006" key="4">
    <source>
        <dbReference type="Google" id="ProtNLM"/>
    </source>
</evidence>
<keyword evidence="1" id="KW-0812">Transmembrane</keyword>
<dbReference type="EMBL" id="AP024590">
    <property type="protein sequence ID" value="BCU54049.1"/>
    <property type="molecule type" value="Genomic_DNA"/>
</dbReference>
<dbReference type="Pfam" id="PF16080">
    <property type="entry name" value="Phage_holin_2_3"/>
    <property type="match status" value="1"/>
</dbReference>
<evidence type="ECO:0000313" key="2">
    <source>
        <dbReference type="EMBL" id="BCU54049.1"/>
    </source>
</evidence>
<name>A0AA86ILU8_9ENTR</name>
<keyword evidence="1" id="KW-1133">Transmembrane helix</keyword>
<feature type="transmembrane region" description="Helical" evidence="1">
    <location>
        <begin position="31"/>
        <end position="50"/>
    </location>
</feature>
<dbReference type="Proteomes" id="UP000682928">
    <property type="component" value="Chromosome"/>
</dbReference>
<accession>A0AA86ILU8</accession>
<sequence length="78" mass="8695">MGLNIEKVTSFIAYWLSVALAAFGAMTPQDFAAYFGVLGVVLTVSVNWYYRRKSYALLAMQLKQSGLLGEEINDVLNR</sequence>
<reference evidence="2" key="1">
    <citation type="submission" date="2021-04" db="EMBL/GenBank/DDBJ databases">
        <title>Difference and commonality of drug resistance evolution in various bacteria. and drug sensitivity profiles.</title>
        <authorList>
            <person name="Maeda T."/>
            <person name="Shibai A."/>
            <person name="Kawada K."/>
            <person name="Kotani H."/>
            <person name="Tarusawa Y."/>
            <person name="Tanabe K."/>
            <person name="Furusawa C."/>
        </authorList>
    </citation>
    <scope>NUCLEOTIDE SEQUENCE</scope>
    <source>
        <strain evidence="2">JCM 8580</strain>
    </source>
</reference>
<protein>
    <recommendedName>
        <fullName evidence="4">Holin</fullName>
    </recommendedName>
</protein>
<dbReference type="RefSeq" id="WP_088221778.1">
    <property type="nucleotide sequence ID" value="NZ_AP024590.1"/>
</dbReference>